<dbReference type="AlphaFoldDB" id="C1MP38"/>
<reference evidence="3 4" key="1">
    <citation type="journal article" date="2009" name="Science">
        <title>Green evolution and dynamic adaptations revealed by genomes of the marine picoeukaryotes Micromonas.</title>
        <authorList>
            <person name="Worden A.Z."/>
            <person name="Lee J.H."/>
            <person name="Mock T."/>
            <person name="Rouze P."/>
            <person name="Simmons M.P."/>
            <person name="Aerts A.L."/>
            <person name="Allen A.E."/>
            <person name="Cuvelier M.L."/>
            <person name="Derelle E."/>
            <person name="Everett M.V."/>
            <person name="Foulon E."/>
            <person name="Grimwood J."/>
            <person name="Gundlach H."/>
            <person name="Henrissat B."/>
            <person name="Napoli C."/>
            <person name="McDonald S.M."/>
            <person name="Parker M.S."/>
            <person name="Rombauts S."/>
            <person name="Salamov A."/>
            <person name="Von Dassow P."/>
            <person name="Badger J.H."/>
            <person name="Coutinho P.M."/>
            <person name="Demir E."/>
            <person name="Dubchak I."/>
            <person name="Gentemann C."/>
            <person name="Eikrem W."/>
            <person name="Gready J.E."/>
            <person name="John U."/>
            <person name="Lanier W."/>
            <person name="Lindquist E.A."/>
            <person name="Lucas S."/>
            <person name="Mayer K.F."/>
            <person name="Moreau H."/>
            <person name="Not F."/>
            <person name="Otillar R."/>
            <person name="Panaud O."/>
            <person name="Pangilinan J."/>
            <person name="Paulsen I."/>
            <person name="Piegu B."/>
            <person name="Poliakov A."/>
            <person name="Robbens S."/>
            <person name="Schmutz J."/>
            <person name="Toulza E."/>
            <person name="Wyss T."/>
            <person name="Zelensky A."/>
            <person name="Zhou K."/>
            <person name="Armbrust E.V."/>
            <person name="Bhattacharya D."/>
            <person name="Goodenough U.W."/>
            <person name="Van de Peer Y."/>
            <person name="Grigoriev I.V."/>
        </authorList>
    </citation>
    <scope>NUCLEOTIDE SEQUENCE [LARGE SCALE GENOMIC DNA]</scope>
    <source>
        <strain evidence="3 4">CCMP1545</strain>
    </source>
</reference>
<dbReference type="PRINTS" id="PR01438">
    <property type="entry name" value="UNVRSLSTRESS"/>
</dbReference>
<dbReference type="KEGG" id="mpp:MICPUCDRAFT_56135"/>
<dbReference type="InterPro" id="IPR006015">
    <property type="entry name" value="Universal_stress_UspA"/>
</dbReference>
<dbReference type="STRING" id="564608.C1MP38"/>
<dbReference type="Gene3D" id="3.40.50.620">
    <property type="entry name" value="HUPs"/>
    <property type="match status" value="1"/>
</dbReference>
<dbReference type="CDD" id="cd23659">
    <property type="entry name" value="USP_At3g01520-like"/>
    <property type="match status" value="1"/>
</dbReference>
<name>C1MP38_MICPC</name>
<dbReference type="GeneID" id="9682193"/>
<dbReference type="Proteomes" id="UP000001876">
    <property type="component" value="Unassembled WGS sequence"/>
</dbReference>
<evidence type="ECO:0000256" key="1">
    <source>
        <dbReference type="SAM" id="MobiDB-lite"/>
    </source>
</evidence>
<evidence type="ECO:0000259" key="2">
    <source>
        <dbReference type="Pfam" id="PF00582"/>
    </source>
</evidence>
<dbReference type="RefSeq" id="XP_003057217.1">
    <property type="nucleotide sequence ID" value="XM_003057171.1"/>
</dbReference>
<dbReference type="InterPro" id="IPR006016">
    <property type="entry name" value="UspA"/>
</dbReference>
<dbReference type="Pfam" id="PF00582">
    <property type="entry name" value="Usp"/>
    <property type="match status" value="1"/>
</dbReference>
<dbReference type="EMBL" id="GG663737">
    <property type="protein sequence ID" value="EEH58862.1"/>
    <property type="molecule type" value="Genomic_DNA"/>
</dbReference>
<proteinExistence type="predicted"/>
<feature type="region of interest" description="Disordered" evidence="1">
    <location>
        <begin position="159"/>
        <end position="212"/>
    </location>
</feature>
<protein>
    <submittedName>
        <fullName evidence="3">Predicted protein</fullName>
    </submittedName>
</protein>
<dbReference type="InterPro" id="IPR014729">
    <property type="entry name" value="Rossmann-like_a/b/a_fold"/>
</dbReference>
<dbReference type="PANTHER" id="PTHR31964">
    <property type="entry name" value="ADENINE NUCLEOTIDE ALPHA HYDROLASES-LIKE SUPERFAMILY PROTEIN"/>
    <property type="match status" value="1"/>
</dbReference>
<evidence type="ECO:0000313" key="3">
    <source>
        <dbReference type="EMBL" id="EEH58862.1"/>
    </source>
</evidence>
<dbReference type="PANTHER" id="PTHR31964:SF113">
    <property type="entry name" value="USPA DOMAIN-CONTAINING PROTEIN"/>
    <property type="match status" value="1"/>
</dbReference>
<dbReference type="SUPFAM" id="SSF52402">
    <property type="entry name" value="Adenine nucleotide alpha hydrolases-like"/>
    <property type="match status" value="1"/>
</dbReference>
<dbReference type="OMA" id="GHVICMK"/>
<gene>
    <name evidence="3" type="ORF">MICPUCDRAFT_56135</name>
</gene>
<feature type="compositionally biased region" description="Basic and acidic residues" evidence="1">
    <location>
        <begin position="159"/>
        <end position="173"/>
    </location>
</feature>
<evidence type="ECO:0000313" key="4">
    <source>
        <dbReference type="Proteomes" id="UP000001876"/>
    </source>
</evidence>
<keyword evidence="4" id="KW-1185">Reference proteome</keyword>
<feature type="compositionally biased region" description="Basic and acidic residues" evidence="1">
    <location>
        <begin position="185"/>
        <end position="212"/>
    </location>
</feature>
<sequence>MPKRQILIPIDGTPQSEYMLDWTLENFARKGDQINLIHVIPKRYTVPAYYAFDEFVPEVPDPEQEAEWREDANRYVRKRLYPVLDANEDVTYTSEVVAYETSNESVGEIICERANDVDACAVIMASHGKGRFREFFIGSVTNYCLHRCKKPVIVYRSPPAKDAERTNEHRTEEAEALLAAEEDEAKMKKEKEEEEKKAKRAEEDAKKEGHNA</sequence>
<dbReference type="eggNOG" id="ENOG502S5Y6">
    <property type="taxonomic scope" value="Eukaryota"/>
</dbReference>
<accession>C1MP38</accession>
<dbReference type="OrthoDB" id="843225at2759"/>
<organism evidence="4">
    <name type="scientific">Micromonas pusilla (strain CCMP1545)</name>
    <name type="common">Picoplanktonic green alga</name>
    <dbReference type="NCBI Taxonomy" id="564608"/>
    <lineage>
        <taxon>Eukaryota</taxon>
        <taxon>Viridiplantae</taxon>
        <taxon>Chlorophyta</taxon>
        <taxon>Mamiellophyceae</taxon>
        <taxon>Mamiellales</taxon>
        <taxon>Mamiellaceae</taxon>
        <taxon>Micromonas</taxon>
    </lineage>
</organism>
<feature type="domain" description="UspA" evidence="2">
    <location>
        <begin position="4"/>
        <end position="156"/>
    </location>
</feature>